<dbReference type="OrthoDB" id="3791066at2"/>
<evidence type="ECO:0000259" key="1">
    <source>
        <dbReference type="Pfam" id="PF12708"/>
    </source>
</evidence>
<gene>
    <name evidence="2" type="ORF">FNM00_00660</name>
</gene>
<dbReference type="Gene3D" id="2.160.20.10">
    <property type="entry name" value="Single-stranded right-handed beta-helix, Pectin lyase-like"/>
    <property type="match status" value="1"/>
</dbReference>
<dbReference type="SUPFAM" id="SSF51126">
    <property type="entry name" value="Pectin lyase-like"/>
    <property type="match status" value="2"/>
</dbReference>
<dbReference type="InterPro" id="IPR012334">
    <property type="entry name" value="Pectin_lyas_fold"/>
</dbReference>
<organism evidence="2 3">
    <name type="scientific">Aeromicrobium piscarium</name>
    <dbReference type="NCBI Taxonomy" id="2590901"/>
    <lineage>
        <taxon>Bacteria</taxon>
        <taxon>Bacillati</taxon>
        <taxon>Actinomycetota</taxon>
        <taxon>Actinomycetes</taxon>
        <taxon>Propionibacteriales</taxon>
        <taxon>Nocardioidaceae</taxon>
        <taxon>Aeromicrobium</taxon>
    </lineage>
</organism>
<dbReference type="InterPro" id="IPR011050">
    <property type="entry name" value="Pectin_lyase_fold/virulence"/>
</dbReference>
<feature type="domain" description="Rhamnogalacturonase A/B/Epimerase-like pectate lyase" evidence="1">
    <location>
        <begin position="97"/>
        <end position="178"/>
    </location>
</feature>
<protein>
    <recommendedName>
        <fullName evidence="1">Rhamnogalacturonase A/B/Epimerase-like pectate lyase domain-containing protein</fullName>
    </recommendedName>
</protein>
<dbReference type="AlphaFoldDB" id="A0A554SP54"/>
<dbReference type="Pfam" id="PF12708">
    <property type="entry name" value="Pect-lyase_RHGA_epim"/>
    <property type="match status" value="1"/>
</dbReference>
<evidence type="ECO:0000313" key="2">
    <source>
        <dbReference type="EMBL" id="TSD68142.1"/>
    </source>
</evidence>
<dbReference type="InterPro" id="IPR006626">
    <property type="entry name" value="PbH1"/>
</dbReference>
<dbReference type="RefSeq" id="WP_143911090.1">
    <property type="nucleotide sequence ID" value="NZ_VLNT01000001.1"/>
</dbReference>
<sequence>MAIAWQTITDQYDIPVNFGDVDAWGDDVASSMRAQMTEVGVEADQLYYRTRGGDVLGPFQLPAAPGGTDAGVAAYVADGSSTPAALAGWDARRTTTRNVLDYGARGDGLADDTAAIQAALDAGGDVYLPAGIYLVSDELRVGSYTTLRGCGIDVSVIVAADSMPRRLNVVTNAKNTRSARPDSDVDTTLRVADLTILGSYDSRPTGGEWSGNASGVYLAGVADTVIERVKVVRAPLHGFAVDASFLPTPEQESPTFYASCPSRDVVIRDCIAIDSAVDDGFTTHYSHDIVIERCVATLANVNTASGGVQNGFEVDDGSWRVTVRDCVARGWQNGFQVKGHTTCPPAYDITIDACKAIGCACGFACAASHWSARNVTIRSCEVIGPADVGTDGNRGCSMKLYGYEDVFVRDFTIRDAPYGGIIMYTNGVIVLDGITAYSTFTTTTPPEGSSDGLIRVTGQATSNANIVIRDVRASTPIGAGHLIRVNAATDMLVTITNVVGAGPAANAAVSLPFYNAGHRVDRIQVSGFGGLVEFRGGSGATAGITGAPQVLTGTGDPNGRFFAPPGSMFLRTDGAAGTTLYVKTTPASSASWTAK</sequence>
<dbReference type="SMART" id="SM00710">
    <property type="entry name" value="PbH1"/>
    <property type="match status" value="8"/>
</dbReference>
<keyword evidence="3" id="KW-1185">Reference proteome</keyword>
<reference evidence="2 3" key="1">
    <citation type="submission" date="2019-07" db="EMBL/GenBank/DDBJ databases">
        <authorList>
            <person name="Zhao L.H."/>
        </authorList>
    </citation>
    <scope>NUCLEOTIDE SEQUENCE [LARGE SCALE GENOMIC DNA]</scope>
    <source>
        <strain evidence="2 3">Co35</strain>
    </source>
</reference>
<dbReference type="Proteomes" id="UP000316988">
    <property type="component" value="Unassembled WGS sequence"/>
</dbReference>
<comment type="caution">
    <text evidence="2">The sequence shown here is derived from an EMBL/GenBank/DDBJ whole genome shotgun (WGS) entry which is preliminary data.</text>
</comment>
<accession>A0A554SP54</accession>
<evidence type="ECO:0000313" key="3">
    <source>
        <dbReference type="Proteomes" id="UP000316988"/>
    </source>
</evidence>
<name>A0A554SP54_9ACTN</name>
<dbReference type="EMBL" id="VLNT01000001">
    <property type="protein sequence ID" value="TSD68142.1"/>
    <property type="molecule type" value="Genomic_DNA"/>
</dbReference>
<dbReference type="InterPro" id="IPR024535">
    <property type="entry name" value="RHGA/B-epi-like_pectate_lyase"/>
</dbReference>
<proteinExistence type="predicted"/>